<evidence type="ECO:0000256" key="10">
    <source>
        <dbReference type="ARBA" id="ARBA00023201"/>
    </source>
</evidence>
<evidence type="ECO:0000256" key="4">
    <source>
        <dbReference type="ARBA" id="ARBA00022475"/>
    </source>
</evidence>
<organism evidence="14 15">
    <name type="scientific">Pseudomonas zhanjiangensis</name>
    <dbReference type="NCBI Taxonomy" id="3239015"/>
    <lineage>
        <taxon>Bacteria</taxon>
        <taxon>Pseudomonadati</taxon>
        <taxon>Pseudomonadota</taxon>
        <taxon>Gammaproteobacteria</taxon>
        <taxon>Pseudomonadales</taxon>
        <taxon>Pseudomonadaceae</taxon>
        <taxon>Pseudomonas</taxon>
    </lineage>
</organism>
<feature type="domain" description="Cation/H+ exchanger transmembrane" evidence="13">
    <location>
        <begin position="14"/>
        <end position="417"/>
    </location>
</feature>
<feature type="transmembrane region" description="Helical" evidence="12">
    <location>
        <begin position="392"/>
        <end position="418"/>
    </location>
</feature>
<comment type="subcellular location">
    <subcellularLocation>
        <location evidence="1">Cell membrane</location>
        <topology evidence="1">Multi-pass membrane protein</topology>
    </subcellularLocation>
</comment>
<protein>
    <submittedName>
        <fullName evidence="14">Cation:proton antiporter</fullName>
    </submittedName>
</protein>
<dbReference type="RefSeq" id="WP_369285641.1">
    <property type="nucleotide sequence ID" value="NZ_JBFTEG010000001.1"/>
</dbReference>
<evidence type="ECO:0000256" key="7">
    <source>
        <dbReference type="ARBA" id="ARBA00023053"/>
    </source>
</evidence>
<dbReference type="Pfam" id="PF00999">
    <property type="entry name" value="Na_H_Exchanger"/>
    <property type="match status" value="1"/>
</dbReference>
<feature type="transmembrane region" description="Helical" evidence="12">
    <location>
        <begin position="295"/>
        <end position="314"/>
    </location>
</feature>
<keyword evidence="7" id="KW-0915">Sodium</keyword>
<dbReference type="EMBL" id="JBFTEG010000001">
    <property type="protein sequence ID" value="MEX6500724.1"/>
    <property type="molecule type" value="Genomic_DNA"/>
</dbReference>
<dbReference type="PANTHER" id="PTHR10110">
    <property type="entry name" value="SODIUM/HYDROGEN EXCHANGER"/>
    <property type="match status" value="1"/>
</dbReference>
<name>A0ABV3YNC7_9PSED</name>
<dbReference type="PANTHER" id="PTHR10110:SF86">
    <property type="entry name" value="SODIUM_HYDROGEN EXCHANGER 7"/>
    <property type="match status" value="1"/>
</dbReference>
<keyword evidence="6 12" id="KW-1133">Transmembrane helix</keyword>
<evidence type="ECO:0000256" key="1">
    <source>
        <dbReference type="ARBA" id="ARBA00004651"/>
    </source>
</evidence>
<evidence type="ECO:0000256" key="11">
    <source>
        <dbReference type="SAM" id="Coils"/>
    </source>
</evidence>
<evidence type="ECO:0000313" key="15">
    <source>
        <dbReference type="Proteomes" id="UP001560296"/>
    </source>
</evidence>
<feature type="coiled-coil region" evidence="11">
    <location>
        <begin position="598"/>
        <end position="629"/>
    </location>
</feature>
<dbReference type="Proteomes" id="UP001560296">
    <property type="component" value="Unassembled WGS sequence"/>
</dbReference>
<evidence type="ECO:0000259" key="13">
    <source>
        <dbReference type="Pfam" id="PF00999"/>
    </source>
</evidence>
<keyword evidence="2" id="KW-0813">Transport</keyword>
<keyword evidence="5 12" id="KW-0812">Transmembrane</keyword>
<evidence type="ECO:0000256" key="5">
    <source>
        <dbReference type="ARBA" id="ARBA00022692"/>
    </source>
</evidence>
<keyword evidence="4" id="KW-1003">Cell membrane</keyword>
<feature type="transmembrane region" description="Helical" evidence="12">
    <location>
        <begin position="32"/>
        <end position="52"/>
    </location>
</feature>
<feature type="transmembrane region" description="Helical" evidence="12">
    <location>
        <begin position="204"/>
        <end position="226"/>
    </location>
</feature>
<evidence type="ECO:0000256" key="8">
    <source>
        <dbReference type="ARBA" id="ARBA00023065"/>
    </source>
</evidence>
<evidence type="ECO:0000256" key="2">
    <source>
        <dbReference type="ARBA" id="ARBA00022448"/>
    </source>
</evidence>
<dbReference type="InterPro" id="IPR006153">
    <property type="entry name" value="Cation/H_exchanger_TM"/>
</dbReference>
<feature type="transmembrane region" description="Helical" evidence="12">
    <location>
        <begin position="171"/>
        <end position="192"/>
    </location>
</feature>
<evidence type="ECO:0000256" key="12">
    <source>
        <dbReference type="SAM" id="Phobius"/>
    </source>
</evidence>
<keyword evidence="8" id="KW-0406">Ion transport</keyword>
<gene>
    <name evidence="14" type="ORF">AB5S05_01500</name>
</gene>
<feature type="transmembrane region" description="Helical" evidence="12">
    <location>
        <begin position="6"/>
        <end position="25"/>
    </location>
</feature>
<evidence type="ECO:0000256" key="9">
    <source>
        <dbReference type="ARBA" id="ARBA00023136"/>
    </source>
</evidence>
<feature type="transmembrane region" description="Helical" evidence="12">
    <location>
        <begin position="131"/>
        <end position="150"/>
    </location>
</feature>
<evidence type="ECO:0000313" key="14">
    <source>
        <dbReference type="EMBL" id="MEX6500724.1"/>
    </source>
</evidence>
<feature type="transmembrane region" description="Helical" evidence="12">
    <location>
        <begin position="358"/>
        <end position="380"/>
    </location>
</feature>
<keyword evidence="10" id="KW-0739">Sodium transport</keyword>
<accession>A0ABV3YNC7</accession>
<dbReference type="Gene3D" id="6.10.140.1330">
    <property type="match status" value="1"/>
</dbReference>
<dbReference type="InterPro" id="IPR018422">
    <property type="entry name" value="Cation/H_exchanger_CPA1"/>
</dbReference>
<keyword evidence="9 12" id="KW-0472">Membrane</keyword>
<feature type="transmembrane region" description="Helical" evidence="12">
    <location>
        <begin position="233"/>
        <end position="251"/>
    </location>
</feature>
<keyword evidence="3" id="KW-0050">Antiport</keyword>
<evidence type="ECO:0000256" key="3">
    <source>
        <dbReference type="ARBA" id="ARBA00022449"/>
    </source>
</evidence>
<feature type="transmembrane region" description="Helical" evidence="12">
    <location>
        <begin position="102"/>
        <end position="125"/>
    </location>
</feature>
<sequence>MTHGLAILLFAVFALLSGALLRFVLQGSRVPYSVALLLLGLLVGALAQQAWLPSWAEEFAGSVDYVAGIEPQLILFLFLPALIFESAFAMEVHLFRRMLVQIALLAVPGLIIATLLTALLVRLALPLEWSWPVALMFGALVSATDPVAVVSLLKEQSSRKRLETLIEGESLLNDGTAIVFFVLFYSMLLGGAAEVGVGYVSQEFLRVVCVGALIGLLVAAVVVFWVGKVFNDAVLETVVTIAAAYLGFIVAEHGFHSSGVVAVVTTAVLLAGVGRTRFSPEVMHYLHHFWEMLAYIFNTLIFLLVGIIIARQVALPSLQLWLSLLLLYLGVNLIRGVTIALLSPLLARLGIGLTRDKAIVLTWGGLRGAVALALALSVAQQGQIAAEIREQVLFLTAGLVVLTIVINGGTISALLQWLGLAQLPPAKRATVAKAEGLIHKEVADLLEVLSRDELLAQADWPSIERSLQELRLSTQFQPSEPGPQEDLAIFYKRQLLESERQNYWNQFSLGLLDQSAAARLVEAVEAALDGTPDLGPRAKLLALWSGPAWLERLAHWGWLERTRFRHLAAVYGTLRGYRQAQQAMHALATDLAPDPDMARAAQQQIDANLQQAQQHLERLRRDHGAAVAQLETYTALRLLLNRQREAVQHLADEGVLEPAESRKLIERVEQRMFELARGRLGALGRRGQGA</sequence>
<reference evidence="14 15" key="1">
    <citation type="submission" date="2024-07" db="EMBL/GenBank/DDBJ databases">
        <authorList>
            <person name="Li M."/>
        </authorList>
    </citation>
    <scope>NUCLEOTIDE SEQUENCE [LARGE SCALE GENOMIC DNA]</scope>
    <source>
        <strain evidence="14 15">25A3E</strain>
    </source>
</reference>
<keyword evidence="15" id="KW-1185">Reference proteome</keyword>
<evidence type="ECO:0000256" key="6">
    <source>
        <dbReference type="ARBA" id="ARBA00022989"/>
    </source>
</evidence>
<feature type="transmembrane region" description="Helical" evidence="12">
    <location>
        <begin position="72"/>
        <end position="90"/>
    </location>
</feature>
<feature type="transmembrane region" description="Helical" evidence="12">
    <location>
        <begin position="320"/>
        <end position="346"/>
    </location>
</feature>
<keyword evidence="11" id="KW-0175">Coiled coil</keyword>
<proteinExistence type="predicted"/>
<comment type="caution">
    <text evidence="14">The sequence shown here is derived from an EMBL/GenBank/DDBJ whole genome shotgun (WGS) entry which is preliminary data.</text>
</comment>